<dbReference type="SUPFAM" id="SSF58014">
    <property type="entry name" value="Coiled-coil domain of nucleotide exchange factor GrpE"/>
    <property type="match status" value="1"/>
</dbReference>
<sequence length="319" mass="35466">MAISVANHSPLTPPRLLSASFSSNPTELRPSAPLLSALNLLPRRGNHGLGFSASRLRPVKICSAPAMRRSRFPLAAPEESAGSTVDRDDGQEMFEKDDNLGDSLSVSELIEAYKQAIFSGDERRVFDIEAKICNVVVKKQEVDHTISSLSAEMNSGKEQYVRLQADFDNFRKRFNKETLTRRSDAQKEVIENLLPVVDNFETARKQIKPETEKEKKIDTSYQGIYKQFVEVLRSFRVSVISTVGKPFDPSLHEAIAREESEEFKAGIIIRELRRGFVLNDRVIRAAKVKVSLGPGGKKVNASTNEPSMQTATTVGGDDK</sequence>
<feature type="region of interest" description="Disordered" evidence="9">
    <location>
        <begin position="294"/>
        <end position="319"/>
    </location>
</feature>
<comment type="function">
    <text evidence="7">Essential component of the PAM complex, a complex required for the translocation of transit peptide-containing proteins from the inner membrane into the mitochondrial matrix in an ATP-dependent manner.</text>
</comment>
<dbReference type="GO" id="GO:0051087">
    <property type="term" value="F:protein-folding chaperone binding"/>
    <property type="evidence" value="ECO:0007669"/>
    <property type="project" value="InterPro"/>
</dbReference>
<comment type="subunit">
    <text evidence="3">Homodimer.</text>
</comment>
<evidence type="ECO:0000313" key="10">
    <source>
        <dbReference type="EMBL" id="PKI61044.1"/>
    </source>
</evidence>
<evidence type="ECO:0000256" key="5">
    <source>
        <dbReference type="ARBA" id="ARBA00023016"/>
    </source>
</evidence>
<dbReference type="Gene3D" id="3.90.20.20">
    <property type="match status" value="1"/>
</dbReference>
<accession>A0A2I0JXK4</accession>
<dbReference type="FunFam" id="2.30.22.10:FF:000001">
    <property type="entry name" value="Protein GrpE"/>
    <property type="match status" value="1"/>
</dbReference>
<dbReference type="PANTHER" id="PTHR21237">
    <property type="entry name" value="GRPE PROTEIN"/>
    <property type="match status" value="1"/>
</dbReference>
<dbReference type="SUPFAM" id="SSF51064">
    <property type="entry name" value="Head domain of nucleotide exchange factor GrpE"/>
    <property type="match status" value="1"/>
</dbReference>
<evidence type="ECO:0000256" key="2">
    <source>
        <dbReference type="ARBA" id="ARBA00009054"/>
    </source>
</evidence>
<reference evidence="10 11" key="1">
    <citation type="submission" date="2017-11" db="EMBL/GenBank/DDBJ databases">
        <title>De-novo sequencing of pomegranate (Punica granatum L.) genome.</title>
        <authorList>
            <person name="Akparov Z."/>
            <person name="Amiraslanov A."/>
            <person name="Hajiyeva S."/>
            <person name="Abbasov M."/>
            <person name="Kaur K."/>
            <person name="Hamwieh A."/>
            <person name="Solovyev V."/>
            <person name="Salamov A."/>
            <person name="Braich B."/>
            <person name="Kosarev P."/>
            <person name="Mahmoud A."/>
            <person name="Hajiyev E."/>
            <person name="Babayeva S."/>
            <person name="Izzatullayeva V."/>
            <person name="Mammadov A."/>
            <person name="Mammadov A."/>
            <person name="Sharifova S."/>
            <person name="Ojaghi J."/>
            <person name="Eynullazada K."/>
            <person name="Bayramov B."/>
            <person name="Abdulazimova A."/>
            <person name="Shahmuradov I."/>
        </authorList>
    </citation>
    <scope>NUCLEOTIDE SEQUENCE [LARGE SCALE GENOMIC DNA]</scope>
    <source>
        <strain evidence="11">cv. AG2017</strain>
        <tissue evidence="10">Leaf</tissue>
    </source>
</reference>
<feature type="compositionally biased region" description="Basic and acidic residues" evidence="9">
    <location>
        <begin position="85"/>
        <end position="98"/>
    </location>
</feature>
<name>A0A2I0JXK4_PUNGR</name>
<evidence type="ECO:0000256" key="3">
    <source>
        <dbReference type="ARBA" id="ARBA00011738"/>
    </source>
</evidence>
<keyword evidence="11" id="KW-1185">Reference proteome</keyword>
<dbReference type="AlphaFoldDB" id="A0A2I0JXK4"/>
<dbReference type="GO" id="GO:0006457">
    <property type="term" value="P:protein folding"/>
    <property type="evidence" value="ECO:0007669"/>
    <property type="project" value="InterPro"/>
</dbReference>
<dbReference type="GO" id="GO:0009507">
    <property type="term" value="C:chloroplast"/>
    <property type="evidence" value="ECO:0007669"/>
    <property type="project" value="TreeGrafter"/>
</dbReference>
<dbReference type="PRINTS" id="PR00773">
    <property type="entry name" value="GRPEPROTEIN"/>
</dbReference>
<evidence type="ECO:0000256" key="6">
    <source>
        <dbReference type="ARBA" id="ARBA00023186"/>
    </source>
</evidence>
<dbReference type="Gene3D" id="2.30.22.10">
    <property type="entry name" value="Head domain of nucleotide exchange factor GrpE"/>
    <property type="match status" value="1"/>
</dbReference>
<dbReference type="HAMAP" id="MF_01151">
    <property type="entry name" value="GrpE"/>
    <property type="match status" value="1"/>
</dbReference>
<evidence type="ECO:0000256" key="1">
    <source>
        <dbReference type="ARBA" id="ARBA00004496"/>
    </source>
</evidence>
<dbReference type="PROSITE" id="PS01071">
    <property type="entry name" value="GRPE"/>
    <property type="match status" value="1"/>
</dbReference>
<proteinExistence type="inferred from homology"/>
<evidence type="ECO:0000256" key="9">
    <source>
        <dbReference type="SAM" id="MobiDB-lite"/>
    </source>
</evidence>
<dbReference type="GO" id="GO:0000774">
    <property type="term" value="F:adenyl-nucleotide exchange factor activity"/>
    <property type="evidence" value="ECO:0007669"/>
    <property type="project" value="InterPro"/>
</dbReference>
<comment type="subcellular location">
    <subcellularLocation>
        <location evidence="1">Cytoplasm</location>
    </subcellularLocation>
    <subcellularLocation>
        <location evidence="7">Mitochondrion matrix</location>
    </subcellularLocation>
</comment>
<dbReference type="GO" id="GO:0051082">
    <property type="term" value="F:unfolded protein binding"/>
    <property type="evidence" value="ECO:0007669"/>
    <property type="project" value="TreeGrafter"/>
</dbReference>
<dbReference type="InterPro" id="IPR009012">
    <property type="entry name" value="GrpE_head"/>
</dbReference>
<organism evidence="10 11">
    <name type="scientific">Punica granatum</name>
    <name type="common">Pomegranate</name>
    <dbReference type="NCBI Taxonomy" id="22663"/>
    <lineage>
        <taxon>Eukaryota</taxon>
        <taxon>Viridiplantae</taxon>
        <taxon>Streptophyta</taxon>
        <taxon>Embryophyta</taxon>
        <taxon>Tracheophyta</taxon>
        <taxon>Spermatophyta</taxon>
        <taxon>Magnoliopsida</taxon>
        <taxon>eudicotyledons</taxon>
        <taxon>Gunneridae</taxon>
        <taxon>Pentapetalae</taxon>
        <taxon>rosids</taxon>
        <taxon>malvids</taxon>
        <taxon>Myrtales</taxon>
        <taxon>Lythraceae</taxon>
        <taxon>Punica</taxon>
    </lineage>
</organism>
<evidence type="ECO:0000256" key="4">
    <source>
        <dbReference type="ARBA" id="ARBA00022490"/>
    </source>
</evidence>
<dbReference type="Pfam" id="PF01025">
    <property type="entry name" value="GrpE"/>
    <property type="match status" value="1"/>
</dbReference>
<dbReference type="NCBIfam" id="NF010741">
    <property type="entry name" value="PRK14143.1"/>
    <property type="match status" value="1"/>
</dbReference>
<comment type="similarity">
    <text evidence="2 8">Belongs to the GrpE family.</text>
</comment>
<dbReference type="CDD" id="cd00446">
    <property type="entry name" value="GrpE"/>
    <property type="match status" value="1"/>
</dbReference>
<evidence type="ECO:0000313" key="11">
    <source>
        <dbReference type="Proteomes" id="UP000233551"/>
    </source>
</evidence>
<feature type="compositionally biased region" description="Polar residues" evidence="9">
    <location>
        <begin position="300"/>
        <end position="313"/>
    </location>
</feature>
<dbReference type="PANTHER" id="PTHR21237:SF40">
    <property type="entry name" value="CELL CYCLE AND APOPTOSIS REGULATOR PROTEIN 2"/>
    <property type="match status" value="1"/>
</dbReference>
<dbReference type="InterPro" id="IPR000740">
    <property type="entry name" value="GrpE"/>
</dbReference>
<evidence type="ECO:0000256" key="8">
    <source>
        <dbReference type="RuleBase" id="RU004478"/>
    </source>
</evidence>
<protein>
    <recommendedName>
        <fullName evidence="7">GrpE protein homolog</fullName>
    </recommendedName>
</protein>
<dbReference type="Proteomes" id="UP000233551">
    <property type="component" value="Unassembled WGS sequence"/>
</dbReference>
<dbReference type="GO" id="GO:0005759">
    <property type="term" value="C:mitochondrial matrix"/>
    <property type="evidence" value="ECO:0007669"/>
    <property type="project" value="UniProtKB-SubCell"/>
</dbReference>
<dbReference type="STRING" id="22663.A0A2I0JXK4"/>
<gene>
    <name evidence="10" type="ORF">CRG98_018565</name>
</gene>
<feature type="region of interest" description="Disordered" evidence="9">
    <location>
        <begin position="72"/>
        <end position="98"/>
    </location>
</feature>
<keyword evidence="4" id="KW-0963">Cytoplasm</keyword>
<dbReference type="EMBL" id="PGOL01001086">
    <property type="protein sequence ID" value="PKI61044.1"/>
    <property type="molecule type" value="Genomic_DNA"/>
</dbReference>
<dbReference type="InterPro" id="IPR013805">
    <property type="entry name" value="GrpE_CC"/>
</dbReference>
<dbReference type="GO" id="GO:0042803">
    <property type="term" value="F:protein homodimerization activity"/>
    <property type="evidence" value="ECO:0007669"/>
    <property type="project" value="InterPro"/>
</dbReference>
<comment type="caution">
    <text evidence="10">The sequence shown here is derived from an EMBL/GenBank/DDBJ whole genome shotgun (WGS) entry which is preliminary data.</text>
</comment>
<keyword evidence="5" id="KW-0346">Stress response</keyword>
<keyword evidence="7" id="KW-0496">Mitochondrion</keyword>
<evidence type="ECO:0000256" key="7">
    <source>
        <dbReference type="RuleBase" id="RU000640"/>
    </source>
</evidence>
<keyword evidence="6 7" id="KW-0143">Chaperone</keyword>